<dbReference type="CDD" id="cd18787">
    <property type="entry name" value="SF2_C_DEAD"/>
    <property type="match status" value="1"/>
</dbReference>
<dbReference type="SMART" id="SM00490">
    <property type="entry name" value="HELICc"/>
    <property type="match status" value="1"/>
</dbReference>
<dbReference type="GO" id="GO:0003724">
    <property type="term" value="F:RNA helicase activity"/>
    <property type="evidence" value="ECO:0007669"/>
    <property type="project" value="TreeGrafter"/>
</dbReference>
<reference evidence="9 10" key="1">
    <citation type="submission" date="2020-12" db="EMBL/GenBank/DDBJ databases">
        <title>Sulforoseuscoccus oceanibium gen. nov., sp. nov., a representative of the phylum Verrucomicrobia with special cytoplasmic membrane, and proposal of Sulforoseuscoccusaceae fam. nov.</title>
        <authorList>
            <person name="Xi F."/>
        </authorList>
    </citation>
    <scope>NUCLEOTIDE SEQUENCE [LARGE SCALE GENOMIC DNA]</scope>
    <source>
        <strain evidence="9 10">T37</strain>
    </source>
</reference>
<dbReference type="KEGG" id="soa:G3M56_014120"/>
<accession>A0A6B3LDN3</accession>
<dbReference type="InterPro" id="IPR014001">
    <property type="entry name" value="Helicase_ATP-bd"/>
</dbReference>
<dbReference type="EMBL" id="CP066776">
    <property type="protein sequence ID" value="QQL46439.1"/>
    <property type="molecule type" value="Genomic_DNA"/>
</dbReference>
<dbReference type="AlphaFoldDB" id="A0A6B3LDN3"/>
<evidence type="ECO:0000259" key="8">
    <source>
        <dbReference type="PROSITE" id="PS51194"/>
    </source>
</evidence>
<dbReference type="InterPro" id="IPR011545">
    <property type="entry name" value="DEAD/DEAH_box_helicase_dom"/>
</dbReference>
<keyword evidence="1" id="KW-0547">Nucleotide-binding</keyword>
<dbReference type="Gene3D" id="3.40.50.300">
    <property type="entry name" value="P-loop containing nucleotide triphosphate hydrolases"/>
    <property type="match status" value="2"/>
</dbReference>
<keyword evidence="4" id="KW-0067">ATP-binding</keyword>
<dbReference type="PANTHER" id="PTHR47959">
    <property type="entry name" value="ATP-DEPENDENT RNA HELICASE RHLE-RELATED"/>
    <property type="match status" value="1"/>
</dbReference>
<evidence type="ECO:0000313" key="9">
    <source>
        <dbReference type="EMBL" id="QQL46439.1"/>
    </source>
</evidence>
<dbReference type="InterPro" id="IPR027417">
    <property type="entry name" value="P-loop_NTPase"/>
</dbReference>
<feature type="region of interest" description="Disordered" evidence="6">
    <location>
        <begin position="364"/>
        <end position="390"/>
    </location>
</feature>
<comment type="similarity">
    <text evidence="5">Belongs to the DEAD box helicase family.</text>
</comment>
<keyword evidence="3 9" id="KW-0347">Helicase</keyword>
<feature type="domain" description="Helicase ATP-binding" evidence="7">
    <location>
        <begin position="14"/>
        <end position="183"/>
    </location>
</feature>
<evidence type="ECO:0000256" key="4">
    <source>
        <dbReference type="ARBA" id="ARBA00022840"/>
    </source>
</evidence>
<dbReference type="GO" id="GO:0005524">
    <property type="term" value="F:ATP binding"/>
    <property type="evidence" value="ECO:0007669"/>
    <property type="project" value="UniProtKB-KW"/>
</dbReference>
<feature type="compositionally biased region" description="Basic residues" evidence="6">
    <location>
        <begin position="374"/>
        <end position="390"/>
    </location>
</feature>
<dbReference type="PROSITE" id="PS51194">
    <property type="entry name" value="HELICASE_CTER"/>
    <property type="match status" value="1"/>
</dbReference>
<evidence type="ECO:0000259" key="7">
    <source>
        <dbReference type="PROSITE" id="PS51192"/>
    </source>
</evidence>
<dbReference type="SMART" id="SM00487">
    <property type="entry name" value="DEXDc"/>
    <property type="match status" value="1"/>
</dbReference>
<dbReference type="Pfam" id="PF00271">
    <property type="entry name" value="Helicase_C"/>
    <property type="match status" value="1"/>
</dbReference>
<dbReference type="Proteomes" id="UP000475117">
    <property type="component" value="Chromosome"/>
</dbReference>
<keyword evidence="2" id="KW-0378">Hydrolase</keyword>
<organism evidence="9 10">
    <name type="scientific">Sulfuriroseicoccus oceanibius</name>
    <dbReference type="NCBI Taxonomy" id="2707525"/>
    <lineage>
        <taxon>Bacteria</taxon>
        <taxon>Pseudomonadati</taxon>
        <taxon>Verrucomicrobiota</taxon>
        <taxon>Verrucomicrobiia</taxon>
        <taxon>Verrucomicrobiales</taxon>
        <taxon>Verrucomicrobiaceae</taxon>
        <taxon>Sulfuriroseicoccus</taxon>
    </lineage>
</organism>
<dbReference type="GO" id="GO:0005829">
    <property type="term" value="C:cytosol"/>
    <property type="evidence" value="ECO:0007669"/>
    <property type="project" value="TreeGrafter"/>
</dbReference>
<protein>
    <submittedName>
        <fullName evidence="9">DEAD/DEAH box helicase</fullName>
    </submittedName>
</protein>
<dbReference type="PROSITE" id="PS51192">
    <property type="entry name" value="HELICASE_ATP_BIND_1"/>
    <property type="match status" value="1"/>
</dbReference>
<dbReference type="PANTHER" id="PTHR47959:SF13">
    <property type="entry name" value="ATP-DEPENDENT RNA HELICASE RHLE"/>
    <property type="match status" value="1"/>
</dbReference>
<evidence type="ECO:0000256" key="1">
    <source>
        <dbReference type="ARBA" id="ARBA00022741"/>
    </source>
</evidence>
<dbReference type="Pfam" id="PF00270">
    <property type="entry name" value="DEAD"/>
    <property type="match status" value="1"/>
</dbReference>
<dbReference type="GO" id="GO:0003676">
    <property type="term" value="F:nucleic acid binding"/>
    <property type="evidence" value="ECO:0007669"/>
    <property type="project" value="InterPro"/>
</dbReference>
<sequence>MGYVSPTEIQAKSIPIVLAGKDIIGASQTGTGKTAAFMLPIIDKLKSHGKLRCLVLEPTRELAAQVEDAIVNFGKFTDIRELVVHGGVGYGKQNEFLKRGVDIVVATPGRLLDHMNSGTISLDEIDYLVLDEVDRMLDMGFLPDVRRIVEKCSKDRQTLFFSATMPPQIESLASFALKEPEKVEVGRRFSPADTVAHAFYPVADEQRNELILAMLKKTDFHSVMIFTRTKAEADRIFDMIERDGNHKATVMHSDIRQSQRTQALQGFREGKFEIIVATDVAARGIDVSDVSHVINYRVPENPEDYVHRIGRTGRANKTGDAFTLLSGDELEYAEAVERFIGSKVERKKLEDFNYLYTAMLDDDVPSDPDALKKALGRNRRRGGGGRRRRR</sequence>
<evidence type="ECO:0000313" key="10">
    <source>
        <dbReference type="Proteomes" id="UP000475117"/>
    </source>
</evidence>
<dbReference type="InterPro" id="IPR001650">
    <property type="entry name" value="Helicase_C-like"/>
</dbReference>
<dbReference type="InterPro" id="IPR044742">
    <property type="entry name" value="DEAD/DEAH_RhlB"/>
</dbReference>
<dbReference type="CDD" id="cd00268">
    <property type="entry name" value="DEADc"/>
    <property type="match status" value="1"/>
</dbReference>
<evidence type="ECO:0000256" key="3">
    <source>
        <dbReference type="ARBA" id="ARBA00022806"/>
    </source>
</evidence>
<dbReference type="GO" id="GO:0016787">
    <property type="term" value="F:hydrolase activity"/>
    <property type="evidence" value="ECO:0007669"/>
    <property type="project" value="UniProtKB-KW"/>
</dbReference>
<proteinExistence type="inferred from homology"/>
<gene>
    <name evidence="9" type="ORF">G3M56_014120</name>
</gene>
<evidence type="ECO:0000256" key="6">
    <source>
        <dbReference type="SAM" id="MobiDB-lite"/>
    </source>
</evidence>
<name>A0A6B3LDN3_9BACT</name>
<evidence type="ECO:0000256" key="2">
    <source>
        <dbReference type="ARBA" id="ARBA00022801"/>
    </source>
</evidence>
<evidence type="ECO:0000256" key="5">
    <source>
        <dbReference type="ARBA" id="ARBA00038437"/>
    </source>
</evidence>
<keyword evidence="10" id="KW-1185">Reference proteome</keyword>
<feature type="domain" description="Helicase C-terminal" evidence="8">
    <location>
        <begin position="210"/>
        <end position="360"/>
    </location>
</feature>
<dbReference type="SUPFAM" id="SSF52540">
    <property type="entry name" value="P-loop containing nucleoside triphosphate hydrolases"/>
    <property type="match status" value="1"/>
</dbReference>
<dbReference type="InterPro" id="IPR050079">
    <property type="entry name" value="DEAD_box_RNA_helicase"/>
</dbReference>